<dbReference type="PANTHER" id="PTHR33181:SF4">
    <property type="entry name" value="OVULE PROTEIN"/>
    <property type="match status" value="1"/>
</dbReference>
<dbReference type="OrthoDB" id="661559at2759"/>
<organism evidence="1 2">
    <name type="scientific">Senna tora</name>
    <dbReference type="NCBI Taxonomy" id="362788"/>
    <lineage>
        <taxon>Eukaryota</taxon>
        <taxon>Viridiplantae</taxon>
        <taxon>Streptophyta</taxon>
        <taxon>Embryophyta</taxon>
        <taxon>Tracheophyta</taxon>
        <taxon>Spermatophyta</taxon>
        <taxon>Magnoliopsida</taxon>
        <taxon>eudicotyledons</taxon>
        <taxon>Gunneridae</taxon>
        <taxon>Pentapetalae</taxon>
        <taxon>rosids</taxon>
        <taxon>fabids</taxon>
        <taxon>Fabales</taxon>
        <taxon>Fabaceae</taxon>
        <taxon>Caesalpinioideae</taxon>
        <taxon>Cassia clade</taxon>
        <taxon>Senna</taxon>
    </lineage>
</organism>
<gene>
    <name evidence="1" type="ORF">G2W53_025095</name>
</gene>
<dbReference type="Proteomes" id="UP000634136">
    <property type="component" value="Unassembled WGS sequence"/>
</dbReference>
<dbReference type="GO" id="GO:0003746">
    <property type="term" value="F:translation elongation factor activity"/>
    <property type="evidence" value="ECO:0007669"/>
    <property type="project" value="UniProtKB-KW"/>
</dbReference>
<evidence type="ECO:0000313" key="1">
    <source>
        <dbReference type="EMBL" id="KAF7819640.1"/>
    </source>
</evidence>
<protein>
    <submittedName>
        <fullName evidence="1">Elongation factor</fullName>
    </submittedName>
</protein>
<dbReference type="AlphaFoldDB" id="A0A834TEQ9"/>
<proteinExistence type="predicted"/>
<accession>A0A834TEQ9</accession>
<keyword evidence="2" id="KW-1185">Reference proteome</keyword>
<keyword evidence="1" id="KW-0648">Protein biosynthesis</keyword>
<keyword evidence="1" id="KW-0251">Elongation factor</keyword>
<dbReference type="EMBL" id="JAAIUW010000008">
    <property type="protein sequence ID" value="KAF7819640.1"/>
    <property type="molecule type" value="Genomic_DNA"/>
</dbReference>
<comment type="caution">
    <text evidence="1">The sequence shown here is derived from an EMBL/GenBank/DDBJ whole genome shotgun (WGS) entry which is preliminary data.</text>
</comment>
<evidence type="ECO:0000313" key="2">
    <source>
        <dbReference type="Proteomes" id="UP000634136"/>
    </source>
</evidence>
<sequence>MELWRKLMYPMRSVWIRVATRLGIRKTGLLKLRHDVRACEYKDIHVMWGMLERNDSVFASPEKGKKRRNYWKLFRWARCAPCICRS</sequence>
<reference evidence="1" key="1">
    <citation type="submission" date="2020-09" db="EMBL/GenBank/DDBJ databases">
        <title>Genome-Enabled Discovery of Anthraquinone Biosynthesis in Senna tora.</title>
        <authorList>
            <person name="Kang S.-H."/>
            <person name="Pandey R.P."/>
            <person name="Lee C.-M."/>
            <person name="Sim J.-S."/>
            <person name="Jeong J.-T."/>
            <person name="Choi B.-S."/>
            <person name="Jung M."/>
            <person name="Ginzburg D."/>
            <person name="Zhao K."/>
            <person name="Won S.Y."/>
            <person name="Oh T.-J."/>
            <person name="Yu Y."/>
            <person name="Kim N.-H."/>
            <person name="Lee O.R."/>
            <person name="Lee T.-H."/>
            <person name="Bashyal P."/>
            <person name="Kim T.-S."/>
            <person name="Lee W.-H."/>
            <person name="Kawkins C."/>
            <person name="Kim C.-K."/>
            <person name="Kim J.S."/>
            <person name="Ahn B.O."/>
            <person name="Rhee S.Y."/>
            <person name="Sohng J.K."/>
        </authorList>
    </citation>
    <scope>NUCLEOTIDE SEQUENCE</scope>
    <source>
        <tissue evidence="1">Leaf</tissue>
    </source>
</reference>
<name>A0A834TEQ9_9FABA</name>
<dbReference type="PANTHER" id="PTHR33181">
    <property type="entry name" value="OS01G0778500 PROTEIN"/>
    <property type="match status" value="1"/>
</dbReference>